<dbReference type="InParanoid" id="A0A545AFI8"/>
<dbReference type="PANTHER" id="PTHR43046">
    <property type="entry name" value="GDP-MANNOSE MANNOSYL HYDROLASE"/>
    <property type="match status" value="1"/>
</dbReference>
<dbReference type="AlphaFoldDB" id="A0A545AFI8"/>
<dbReference type="InterPro" id="IPR000086">
    <property type="entry name" value="NUDIX_hydrolase_dom"/>
</dbReference>
<dbReference type="InterPro" id="IPR015797">
    <property type="entry name" value="NUDIX_hydrolase-like_dom_sf"/>
</dbReference>
<evidence type="ECO:0000313" key="4">
    <source>
        <dbReference type="EMBL" id="TQS40106.1"/>
    </source>
</evidence>
<dbReference type="OrthoDB" id="9814308at2"/>
<evidence type="ECO:0000259" key="3">
    <source>
        <dbReference type="PROSITE" id="PS51462"/>
    </source>
</evidence>
<dbReference type="Gene3D" id="3.90.79.10">
    <property type="entry name" value="Nucleoside Triphosphate Pyrophosphohydrolase"/>
    <property type="match status" value="1"/>
</dbReference>
<keyword evidence="2" id="KW-0378">Hydrolase</keyword>
<keyword evidence="5" id="KW-1185">Reference proteome</keyword>
<dbReference type="SUPFAM" id="SSF55811">
    <property type="entry name" value="Nudix"/>
    <property type="match status" value="1"/>
</dbReference>
<sequence length="156" mass="17408">MPIPDFIVELRSKIGRDPLPLTGVTAVVLDDRDRVLLTRRSDDGTWALVTGCLEPGEQPAVCAVRETLEETAVVAEVERLVSVEGLPLRVLPNGDQVYWLDVAFRCRYVSGEARVNDDESVDVAWFDAESMPPLDPRQTRCLALAREAAREPWYVS</sequence>
<dbReference type="CDD" id="cd18879">
    <property type="entry name" value="NUDIX_Hydrolase"/>
    <property type="match status" value="1"/>
</dbReference>
<dbReference type="GO" id="GO:0016787">
    <property type="term" value="F:hydrolase activity"/>
    <property type="evidence" value="ECO:0007669"/>
    <property type="project" value="UniProtKB-KW"/>
</dbReference>
<evidence type="ECO:0000256" key="1">
    <source>
        <dbReference type="ARBA" id="ARBA00001946"/>
    </source>
</evidence>
<name>A0A545AFI8_9ACTN</name>
<dbReference type="EMBL" id="VIRS01000047">
    <property type="protein sequence ID" value="TQS40106.1"/>
    <property type="molecule type" value="Genomic_DNA"/>
</dbReference>
<proteinExistence type="predicted"/>
<gene>
    <name evidence="4" type="ORF">FL583_36415</name>
</gene>
<evidence type="ECO:0000313" key="5">
    <source>
        <dbReference type="Proteomes" id="UP000317982"/>
    </source>
</evidence>
<accession>A0A545AFI8</accession>
<dbReference type="RefSeq" id="WP_142709462.1">
    <property type="nucleotide sequence ID" value="NZ_VIRS01000047.1"/>
</dbReference>
<reference evidence="4 5" key="1">
    <citation type="submission" date="2019-07" db="EMBL/GenBank/DDBJ databases">
        <title>Cryptosporangium phraense sp. nov., isolated from plant litter.</title>
        <authorList>
            <person name="Suriyachadkun C."/>
        </authorList>
    </citation>
    <scope>NUCLEOTIDE SEQUENCE [LARGE SCALE GENOMIC DNA]</scope>
    <source>
        <strain evidence="4 5">A-T 5661</strain>
    </source>
</reference>
<protein>
    <submittedName>
        <fullName evidence="4">NUDIX domain-containing protein</fullName>
    </submittedName>
</protein>
<feature type="domain" description="Nudix hydrolase" evidence="3">
    <location>
        <begin position="20"/>
        <end position="148"/>
    </location>
</feature>
<dbReference type="PROSITE" id="PS51462">
    <property type="entry name" value="NUDIX"/>
    <property type="match status" value="1"/>
</dbReference>
<evidence type="ECO:0000256" key="2">
    <source>
        <dbReference type="ARBA" id="ARBA00022801"/>
    </source>
</evidence>
<comment type="cofactor">
    <cofactor evidence="1">
        <name>Mg(2+)</name>
        <dbReference type="ChEBI" id="CHEBI:18420"/>
    </cofactor>
</comment>
<dbReference type="Pfam" id="PF00293">
    <property type="entry name" value="NUDIX"/>
    <property type="match status" value="1"/>
</dbReference>
<comment type="caution">
    <text evidence="4">The sequence shown here is derived from an EMBL/GenBank/DDBJ whole genome shotgun (WGS) entry which is preliminary data.</text>
</comment>
<organism evidence="4 5">
    <name type="scientific">Cryptosporangium phraense</name>
    <dbReference type="NCBI Taxonomy" id="2593070"/>
    <lineage>
        <taxon>Bacteria</taxon>
        <taxon>Bacillati</taxon>
        <taxon>Actinomycetota</taxon>
        <taxon>Actinomycetes</taxon>
        <taxon>Cryptosporangiales</taxon>
        <taxon>Cryptosporangiaceae</taxon>
        <taxon>Cryptosporangium</taxon>
    </lineage>
</organism>
<dbReference type="Proteomes" id="UP000317982">
    <property type="component" value="Unassembled WGS sequence"/>
</dbReference>
<dbReference type="PANTHER" id="PTHR43046:SF16">
    <property type="entry name" value="ADP-RIBOSE PYROPHOSPHATASE YJHB-RELATED"/>
    <property type="match status" value="1"/>
</dbReference>